<organism evidence="2 3">
    <name type="scientific">Taxus chinensis</name>
    <name type="common">Chinese yew</name>
    <name type="synonym">Taxus wallichiana var. chinensis</name>
    <dbReference type="NCBI Taxonomy" id="29808"/>
    <lineage>
        <taxon>Eukaryota</taxon>
        <taxon>Viridiplantae</taxon>
        <taxon>Streptophyta</taxon>
        <taxon>Embryophyta</taxon>
        <taxon>Tracheophyta</taxon>
        <taxon>Spermatophyta</taxon>
        <taxon>Pinopsida</taxon>
        <taxon>Pinidae</taxon>
        <taxon>Conifers II</taxon>
        <taxon>Cupressales</taxon>
        <taxon>Taxaceae</taxon>
        <taxon>Taxus</taxon>
    </lineage>
</organism>
<name>A0AA38GKD0_TAXCH</name>
<accession>A0AA38GKD0</accession>
<dbReference type="Gene3D" id="3.40.50.300">
    <property type="entry name" value="P-loop containing nucleotide triphosphate hydrolases"/>
    <property type="match status" value="1"/>
</dbReference>
<evidence type="ECO:0000313" key="3">
    <source>
        <dbReference type="Proteomes" id="UP000824469"/>
    </source>
</evidence>
<comment type="caution">
    <text evidence="2">The sequence shown here is derived from an EMBL/GenBank/DDBJ whole genome shotgun (WGS) entry which is preliminary data.</text>
</comment>
<evidence type="ECO:0000259" key="1">
    <source>
        <dbReference type="Pfam" id="PF01031"/>
    </source>
</evidence>
<dbReference type="InterPro" id="IPR000375">
    <property type="entry name" value="Dynamin_stalk"/>
</dbReference>
<dbReference type="EMBL" id="JAHRHJ020000002">
    <property type="protein sequence ID" value="KAH9325152.1"/>
    <property type="molecule type" value="Genomic_DNA"/>
</dbReference>
<evidence type="ECO:0000313" key="2">
    <source>
        <dbReference type="EMBL" id="KAH9325152.1"/>
    </source>
</evidence>
<feature type="domain" description="Dynamin stalk" evidence="1">
    <location>
        <begin position="3"/>
        <end position="106"/>
    </location>
</feature>
<feature type="non-terminal residue" evidence="2">
    <location>
        <position position="1"/>
    </location>
</feature>
<sequence>IDKSMVGIPILAERLMQIQAIGISKCFPQIVKKIDSTLSRRQSELNALPRNFSNSAEAMIEFKRLMNSIKGMLHKLIIQGDIELFPDEPNMHCIACLTRMFKAYLHDLLVATD</sequence>
<protein>
    <recommendedName>
        <fullName evidence="1">Dynamin stalk domain-containing protein</fullName>
    </recommendedName>
</protein>
<proteinExistence type="predicted"/>
<gene>
    <name evidence="2" type="ORF">KI387_005330</name>
</gene>
<reference evidence="2 3" key="1">
    <citation type="journal article" date="2021" name="Nat. Plants">
        <title>The Taxus genome provides insights into paclitaxel biosynthesis.</title>
        <authorList>
            <person name="Xiong X."/>
            <person name="Gou J."/>
            <person name="Liao Q."/>
            <person name="Li Y."/>
            <person name="Zhou Q."/>
            <person name="Bi G."/>
            <person name="Li C."/>
            <person name="Du R."/>
            <person name="Wang X."/>
            <person name="Sun T."/>
            <person name="Guo L."/>
            <person name="Liang H."/>
            <person name="Lu P."/>
            <person name="Wu Y."/>
            <person name="Zhang Z."/>
            <person name="Ro D.K."/>
            <person name="Shang Y."/>
            <person name="Huang S."/>
            <person name="Yan J."/>
        </authorList>
    </citation>
    <scope>NUCLEOTIDE SEQUENCE [LARGE SCALE GENOMIC DNA]</scope>
    <source>
        <strain evidence="2">Ta-2019</strain>
    </source>
</reference>
<dbReference type="InterPro" id="IPR027417">
    <property type="entry name" value="P-loop_NTPase"/>
</dbReference>
<keyword evidence="3" id="KW-1185">Reference proteome</keyword>
<feature type="non-terminal residue" evidence="2">
    <location>
        <position position="113"/>
    </location>
</feature>
<dbReference type="Proteomes" id="UP000824469">
    <property type="component" value="Unassembled WGS sequence"/>
</dbReference>
<dbReference type="AlphaFoldDB" id="A0AA38GKD0"/>
<dbReference type="Pfam" id="PF01031">
    <property type="entry name" value="Dynamin_M"/>
    <property type="match status" value="1"/>
</dbReference>